<dbReference type="Gene3D" id="3.30.420.40">
    <property type="match status" value="1"/>
</dbReference>
<dbReference type="Proteomes" id="UP000023152">
    <property type="component" value="Unassembled WGS sequence"/>
</dbReference>
<dbReference type="GO" id="GO:0005524">
    <property type="term" value="F:ATP binding"/>
    <property type="evidence" value="ECO:0007669"/>
    <property type="project" value="UniProtKB-KW"/>
</dbReference>
<gene>
    <name evidence="3" type="ORF">RFI_32775</name>
</gene>
<evidence type="ECO:0000313" key="4">
    <source>
        <dbReference type="Proteomes" id="UP000023152"/>
    </source>
</evidence>
<dbReference type="FunFam" id="3.90.640.10:FF:000003">
    <property type="entry name" value="Molecular chaperone DnaK"/>
    <property type="match status" value="1"/>
</dbReference>
<dbReference type="GO" id="GO:0140662">
    <property type="term" value="F:ATP-dependent protein folding chaperone"/>
    <property type="evidence" value="ECO:0007669"/>
    <property type="project" value="InterPro"/>
</dbReference>
<proteinExistence type="predicted"/>
<dbReference type="Gene3D" id="3.90.640.10">
    <property type="entry name" value="Actin, Chain A, domain 4"/>
    <property type="match status" value="1"/>
</dbReference>
<keyword evidence="1" id="KW-0547">Nucleotide-binding</keyword>
<dbReference type="InterPro" id="IPR013126">
    <property type="entry name" value="Hsp_70_fam"/>
</dbReference>
<dbReference type="Pfam" id="PF00012">
    <property type="entry name" value="HSP70"/>
    <property type="match status" value="2"/>
</dbReference>
<protein>
    <submittedName>
        <fullName evidence="3">Heat shock protein Hsp70</fullName>
    </submittedName>
</protein>
<keyword evidence="2" id="KW-0067">ATP-binding</keyword>
<dbReference type="OMA" id="CNGICES"/>
<evidence type="ECO:0000313" key="3">
    <source>
        <dbReference type="EMBL" id="ETO04621.1"/>
    </source>
</evidence>
<organism evidence="3 4">
    <name type="scientific">Reticulomyxa filosa</name>
    <dbReference type="NCBI Taxonomy" id="46433"/>
    <lineage>
        <taxon>Eukaryota</taxon>
        <taxon>Sar</taxon>
        <taxon>Rhizaria</taxon>
        <taxon>Retaria</taxon>
        <taxon>Foraminifera</taxon>
        <taxon>Monothalamids</taxon>
        <taxon>Reticulomyxidae</taxon>
        <taxon>Reticulomyxa</taxon>
    </lineage>
</organism>
<dbReference type="AlphaFoldDB" id="X6LTA5"/>
<evidence type="ECO:0000256" key="1">
    <source>
        <dbReference type="ARBA" id="ARBA00022741"/>
    </source>
</evidence>
<dbReference type="EMBL" id="ASPP01029129">
    <property type="protein sequence ID" value="ETO04621.1"/>
    <property type="molecule type" value="Genomic_DNA"/>
</dbReference>
<dbReference type="InterPro" id="IPR043129">
    <property type="entry name" value="ATPase_NBD"/>
</dbReference>
<reference evidence="3 4" key="1">
    <citation type="journal article" date="2013" name="Curr. Biol.">
        <title>The Genome of the Foraminiferan Reticulomyxa filosa.</title>
        <authorList>
            <person name="Glockner G."/>
            <person name="Hulsmann N."/>
            <person name="Schleicher M."/>
            <person name="Noegel A.A."/>
            <person name="Eichinger L."/>
            <person name="Gallinger C."/>
            <person name="Pawlowski J."/>
            <person name="Sierra R."/>
            <person name="Euteneuer U."/>
            <person name="Pillet L."/>
            <person name="Moustafa A."/>
            <person name="Platzer M."/>
            <person name="Groth M."/>
            <person name="Szafranski K."/>
            <person name="Schliwa M."/>
        </authorList>
    </citation>
    <scope>NUCLEOTIDE SEQUENCE [LARGE SCALE GENOMIC DNA]</scope>
</reference>
<dbReference type="SUPFAM" id="SSF53067">
    <property type="entry name" value="Actin-like ATPase domain"/>
    <property type="match status" value="1"/>
</dbReference>
<dbReference type="PRINTS" id="PR00301">
    <property type="entry name" value="HEATSHOCK70"/>
</dbReference>
<name>X6LTA5_RETFI</name>
<accession>X6LTA5</accession>
<comment type="caution">
    <text evidence="3">The sequence shown here is derived from an EMBL/GenBank/DDBJ whole genome shotgun (WGS) entry which is preliminary data.</text>
</comment>
<evidence type="ECO:0000256" key="2">
    <source>
        <dbReference type="ARBA" id="ARBA00022840"/>
    </source>
</evidence>
<dbReference type="PANTHER" id="PTHR19375">
    <property type="entry name" value="HEAT SHOCK PROTEIN 70KDA"/>
    <property type="match status" value="1"/>
</dbReference>
<keyword evidence="4" id="KW-1185">Reference proteome</keyword>
<sequence length="180" mass="19968">MQKRLYENTMSFFELCKQIKRLLNEPTAATLAYDIEKTVFEVMATNGDTALCGDDFDHELLKYIGNEFKESIGSPKLKEIAEKAKIELSSATKTDLSIANSSGPKHLDMELIRAKFESLVDKLIQKTIPPFAENFFGKILSKSVNPDEVVAMGATIQGDVIGGKLDGIVLIDVTQLLFVY</sequence>
<dbReference type="OrthoDB" id="2401965at2759"/>
<keyword evidence="3" id="KW-0346">Stress response</keyword>